<keyword evidence="1 4" id="KW-0663">Pyridoxal phosphate</keyword>
<keyword evidence="6" id="KW-0032">Aminotransferase</keyword>
<dbReference type="PIRSF" id="PIRSF000390">
    <property type="entry name" value="PLP_StrS"/>
    <property type="match status" value="1"/>
</dbReference>
<dbReference type="RefSeq" id="WP_013407438.1">
    <property type="nucleotide sequence ID" value="NC_014655.1"/>
</dbReference>
<dbReference type="InterPro" id="IPR000653">
    <property type="entry name" value="DegT/StrS_aminotransferase"/>
</dbReference>
<accession>E4RYM4</accession>
<dbReference type="PANTHER" id="PTHR30244:SF36">
    <property type="entry name" value="3-OXO-GLUCOSE-6-PHOSPHATE:GLUTAMATE AMINOTRANSFERASE"/>
    <property type="match status" value="1"/>
</dbReference>
<evidence type="ECO:0000313" key="7">
    <source>
        <dbReference type="Proteomes" id="UP000007435"/>
    </source>
</evidence>
<dbReference type="OrthoDB" id="9804264at2"/>
<dbReference type="GO" id="GO:0030170">
    <property type="term" value="F:pyridoxal phosphate binding"/>
    <property type="evidence" value="ECO:0007669"/>
    <property type="project" value="TreeGrafter"/>
</dbReference>
<dbReference type="AlphaFoldDB" id="E4RYM4"/>
<keyword evidence="6" id="KW-0808">Transferase</keyword>
<dbReference type="EMBL" id="CP002305">
    <property type="protein sequence ID" value="ADQ16386.1"/>
    <property type="molecule type" value="Genomic_DNA"/>
</dbReference>
<evidence type="ECO:0000256" key="2">
    <source>
        <dbReference type="ARBA" id="ARBA00037999"/>
    </source>
</evidence>
<evidence type="ECO:0000256" key="1">
    <source>
        <dbReference type="ARBA" id="ARBA00022898"/>
    </source>
</evidence>
<dbReference type="Gene3D" id="3.90.1150.10">
    <property type="entry name" value="Aspartate Aminotransferase, domain 1"/>
    <property type="match status" value="1"/>
</dbReference>
<dbReference type="STRING" id="649349.Lbys_0624"/>
<comment type="similarity">
    <text evidence="2 5">Belongs to the DegT/DnrJ/EryC1 family.</text>
</comment>
<dbReference type="CDD" id="cd00616">
    <property type="entry name" value="AHBA_syn"/>
    <property type="match status" value="1"/>
</dbReference>
<organism evidence="6 7">
    <name type="scientific">Leadbetterella byssophila (strain DSM 17132 / JCM 16389 / KACC 11308 / NBRC 106382 / 4M15)</name>
    <dbReference type="NCBI Taxonomy" id="649349"/>
    <lineage>
        <taxon>Bacteria</taxon>
        <taxon>Pseudomonadati</taxon>
        <taxon>Bacteroidota</taxon>
        <taxon>Cytophagia</taxon>
        <taxon>Cytophagales</taxon>
        <taxon>Leadbetterellaceae</taxon>
        <taxon>Leadbetterella</taxon>
    </lineage>
</organism>
<sequence>MKIPFLSLKKLNAPYLSQFHSDFEEFLERGFYMLHDNVRNFETEFAEFCSAKHAIGVANGLDALELILKSLDLPPGSEIIVPANTYFASILSIVNCGLTPILVEPDERTFLISTESILNAISSKTKGVLAVNLYGRMCDFHEIANICKAENLYLVVDAAQSHDALYDGSRDCPGADAIAYSFYPTKNLGALADAGAVVTQHDWMAERIKSLRNYGSTVRYQFEHKGRNSRLSELQAGFLRTKLKGLPEETRKRRAIAGSYLAEIHNPKLELPLGDRLKEDAWHLFVVKTANRSQLIQHLEKAEIGYDIHYPKAPHQQNAFAEFRHYSLPITERIHEQVISVPLNGSLTTPEVSYIIETLNNY</sequence>
<dbReference type="Pfam" id="PF01041">
    <property type="entry name" value="DegT_DnrJ_EryC1"/>
    <property type="match status" value="1"/>
</dbReference>
<dbReference type="InterPro" id="IPR015424">
    <property type="entry name" value="PyrdxlP-dep_Trfase"/>
</dbReference>
<dbReference type="InterPro" id="IPR015421">
    <property type="entry name" value="PyrdxlP-dep_Trfase_major"/>
</dbReference>
<dbReference type="HOGENOM" id="CLU_033332_6_0_10"/>
<dbReference type="KEGG" id="lby:Lbys_0624"/>
<feature type="active site" description="Proton acceptor" evidence="3">
    <location>
        <position position="186"/>
    </location>
</feature>
<protein>
    <submittedName>
        <fullName evidence="6">DegT/DnrJ/EryC1/StrS aminotransferase</fullName>
    </submittedName>
</protein>
<dbReference type="InterPro" id="IPR015422">
    <property type="entry name" value="PyrdxlP-dep_Trfase_small"/>
</dbReference>
<evidence type="ECO:0000313" key="6">
    <source>
        <dbReference type="EMBL" id="ADQ16386.1"/>
    </source>
</evidence>
<evidence type="ECO:0000256" key="5">
    <source>
        <dbReference type="RuleBase" id="RU004508"/>
    </source>
</evidence>
<feature type="modified residue" description="N6-(pyridoxal phosphate)lysine" evidence="4">
    <location>
        <position position="186"/>
    </location>
</feature>
<dbReference type="PANTHER" id="PTHR30244">
    <property type="entry name" value="TRANSAMINASE"/>
    <property type="match status" value="1"/>
</dbReference>
<proteinExistence type="inferred from homology"/>
<name>E4RYM4_LEAB4</name>
<gene>
    <name evidence="6" type="ordered locus">Lbys_0624</name>
</gene>
<evidence type="ECO:0000256" key="3">
    <source>
        <dbReference type="PIRSR" id="PIRSR000390-1"/>
    </source>
</evidence>
<dbReference type="Gene3D" id="3.40.640.10">
    <property type="entry name" value="Type I PLP-dependent aspartate aminotransferase-like (Major domain)"/>
    <property type="match status" value="1"/>
</dbReference>
<keyword evidence="7" id="KW-1185">Reference proteome</keyword>
<reference key="1">
    <citation type="submission" date="2010-11" db="EMBL/GenBank/DDBJ databases">
        <title>The complete genome of Leadbetterella byssophila DSM 17132.</title>
        <authorList>
            <consortium name="US DOE Joint Genome Institute (JGI-PGF)"/>
            <person name="Lucas S."/>
            <person name="Copeland A."/>
            <person name="Lapidus A."/>
            <person name="Glavina del Rio T."/>
            <person name="Dalin E."/>
            <person name="Tice H."/>
            <person name="Bruce D."/>
            <person name="Goodwin L."/>
            <person name="Pitluck S."/>
            <person name="Kyrpides N."/>
            <person name="Mavromatis K."/>
            <person name="Ivanova N."/>
            <person name="Teshima H."/>
            <person name="Brettin T."/>
            <person name="Detter J.C."/>
            <person name="Han C."/>
            <person name="Tapia R."/>
            <person name="Land M."/>
            <person name="Hauser L."/>
            <person name="Markowitz V."/>
            <person name="Cheng J.-F."/>
            <person name="Hugenholtz P."/>
            <person name="Woyke T."/>
            <person name="Wu D."/>
            <person name="Tindall B."/>
            <person name="Pomrenke H.G."/>
            <person name="Brambilla E."/>
            <person name="Klenk H.-P."/>
            <person name="Eisen J.A."/>
        </authorList>
    </citation>
    <scope>NUCLEOTIDE SEQUENCE [LARGE SCALE GENOMIC DNA]</scope>
    <source>
        <strain>DSM 17132</strain>
    </source>
</reference>
<dbReference type="GO" id="GO:0008483">
    <property type="term" value="F:transaminase activity"/>
    <property type="evidence" value="ECO:0007669"/>
    <property type="project" value="UniProtKB-KW"/>
</dbReference>
<dbReference type="eggNOG" id="COG0399">
    <property type="taxonomic scope" value="Bacteria"/>
</dbReference>
<dbReference type="Proteomes" id="UP000007435">
    <property type="component" value="Chromosome"/>
</dbReference>
<dbReference type="SUPFAM" id="SSF53383">
    <property type="entry name" value="PLP-dependent transferases"/>
    <property type="match status" value="1"/>
</dbReference>
<dbReference type="GO" id="GO:0000271">
    <property type="term" value="P:polysaccharide biosynthetic process"/>
    <property type="evidence" value="ECO:0007669"/>
    <property type="project" value="TreeGrafter"/>
</dbReference>
<evidence type="ECO:0000256" key="4">
    <source>
        <dbReference type="PIRSR" id="PIRSR000390-2"/>
    </source>
</evidence>
<reference evidence="6 7" key="2">
    <citation type="journal article" date="2011" name="Stand. Genomic Sci.">
        <title>Complete genome sequence of Leadbetterella byssophila type strain (4M15).</title>
        <authorList>
            <person name="Abt B."/>
            <person name="Teshima H."/>
            <person name="Lucas S."/>
            <person name="Lapidus A."/>
            <person name="Del Rio T.G."/>
            <person name="Nolan M."/>
            <person name="Tice H."/>
            <person name="Cheng J.F."/>
            <person name="Pitluck S."/>
            <person name="Liolios K."/>
            <person name="Pagani I."/>
            <person name="Ivanova N."/>
            <person name="Mavromatis K."/>
            <person name="Pati A."/>
            <person name="Tapia R."/>
            <person name="Han C."/>
            <person name="Goodwin L."/>
            <person name="Chen A."/>
            <person name="Palaniappan K."/>
            <person name="Land M."/>
            <person name="Hauser L."/>
            <person name="Chang Y.J."/>
            <person name="Jeffries C.D."/>
            <person name="Rohde M."/>
            <person name="Goker M."/>
            <person name="Tindall B.J."/>
            <person name="Detter J.C."/>
            <person name="Woyke T."/>
            <person name="Bristow J."/>
            <person name="Eisen J.A."/>
            <person name="Markowitz V."/>
            <person name="Hugenholtz P."/>
            <person name="Klenk H.P."/>
            <person name="Kyrpides N.C."/>
        </authorList>
    </citation>
    <scope>NUCLEOTIDE SEQUENCE [LARGE SCALE GENOMIC DNA]</scope>
    <source>
        <strain evidence="7">DSM 17132 / JCM 16389 / KACC 11308 / NBRC 106382 / 4M15</strain>
    </source>
</reference>